<proteinExistence type="predicted"/>
<reference evidence="1 2" key="1">
    <citation type="submission" date="2011-08" db="EMBL/GenBank/DDBJ databases">
        <title>The Genome Sequence of Clostridium citroniae WAL-17108.</title>
        <authorList>
            <consortium name="The Broad Institute Genome Sequencing Platform"/>
            <person name="Earl A."/>
            <person name="Ward D."/>
            <person name="Feldgarden M."/>
            <person name="Gevers D."/>
            <person name="Finegold S.M."/>
            <person name="Summanen P.H."/>
            <person name="Molitoris D.R."/>
            <person name="Vaisanen M.L."/>
            <person name="Daigneault M."/>
            <person name="Allen-Vercoe E."/>
            <person name="Young S.K."/>
            <person name="Zeng Q."/>
            <person name="Gargeya S."/>
            <person name="Fitzgerald M."/>
            <person name="Haas B."/>
            <person name="Abouelleil A."/>
            <person name="Alvarado L."/>
            <person name="Arachchi H.M."/>
            <person name="Berlin A."/>
            <person name="Brown A."/>
            <person name="Chapman S.B."/>
            <person name="Chen Z."/>
            <person name="Dunbar C."/>
            <person name="Freedman E."/>
            <person name="Gearin G."/>
            <person name="Gellesch M."/>
            <person name="Goldberg J."/>
            <person name="Griggs A."/>
            <person name="Gujja S."/>
            <person name="Heiman D."/>
            <person name="Howarth C."/>
            <person name="Larson L."/>
            <person name="Lui A."/>
            <person name="MacDonald P.J.P."/>
            <person name="Montmayeur A."/>
            <person name="Murphy C."/>
            <person name="Neiman D."/>
            <person name="Pearson M."/>
            <person name="Priest M."/>
            <person name="Roberts A."/>
            <person name="Saif S."/>
            <person name="Shea T."/>
            <person name="Shenoy N."/>
            <person name="Sisk P."/>
            <person name="Stolte C."/>
            <person name="Sykes S."/>
            <person name="Wortman J."/>
            <person name="Nusbaum C."/>
            <person name="Birren B."/>
        </authorList>
    </citation>
    <scope>NUCLEOTIDE SEQUENCE [LARGE SCALE GENOMIC DNA]</scope>
    <source>
        <strain evidence="1 2">WAL-17108</strain>
    </source>
</reference>
<dbReference type="AlphaFoldDB" id="G5HEQ3"/>
<evidence type="ECO:0000313" key="2">
    <source>
        <dbReference type="Proteomes" id="UP000003763"/>
    </source>
</evidence>
<dbReference type="Proteomes" id="UP000003763">
    <property type="component" value="Unassembled WGS sequence"/>
</dbReference>
<accession>G5HEQ3</accession>
<dbReference type="HOGENOM" id="CLU_2408031_0_0_9"/>
<protein>
    <submittedName>
        <fullName evidence="1">Uncharacterized protein</fullName>
    </submittedName>
</protein>
<organism evidence="1 2">
    <name type="scientific">[Clostridium] citroniae WAL-17108</name>
    <dbReference type="NCBI Taxonomy" id="742733"/>
    <lineage>
        <taxon>Bacteria</taxon>
        <taxon>Bacillati</taxon>
        <taxon>Bacillota</taxon>
        <taxon>Clostridia</taxon>
        <taxon>Lachnospirales</taxon>
        <taxon>Lachnospiraceae</taxon>
        <taxon>Enterocloster</taxon>
    </lineage>
</organism>
<sequence length="92" mass="9969">MANKILRFLALGVVFVAQIGTLTTKTFAAEPILSLSIECGTAYDWGSIIVLDNGEAVEISDPPELPDGTRVVVKFADFEINKNVVIDVMELN</sequence>
<comment type="caution">
    <text evidence="1">The sequence shown here is derived from an EMBL/GenBank/DDBJ whole genome shotgun (WGS) entry which is preliminary data.</text>
</comment>
<evidence type="ECO:0000313" key="1">
    <source>
        <dbReference type="EMBL" id="EHF00012.1"/>
    </source>
</evidence>
<gene>
    <name evidence="1" type="ORF">HMPREF9469_00926</name>
</gene>
<dbReference type="EMBL" id="ADLJ01000007">
    <property type="protein sequence ID" value="EHF00012.1"/>
    <property type="molecule type" value="Genomic_DNA"/>
</dbReference>
<dbReference type="RefSeq" id="WP_007859659.1">
    <property type="nucleotide sequence ID" value="NZ_JH376420.1"/>
</dbReference>
<name>G5HEQ3_9FIRM</name>